<dbReference type="CDD" id="cd04723">
    <property type="entry name" value="HisA_HisF"/>
    <property type="match status" value="1"/>
</dbReference>
<proteinExistence type="inferred from homology"/>
<dbReference type="NCBIfam" id="TIGR02129">
    <property type="entry name" value="hisA_euk"/>
    <property type="match status" value="1"/>
</dbReference>
<comment type="similarity">
    <text evidence="3 10">Belongs to the HisA/HisF family.</text>
</comment>
<keyword evidence="5 10" id="KW-0028">Amino-acid biosynthesis</keyword>
<gene>
    <name evidence="12" type="ORF">KP509_29G022900</name>
</gene>
<comment type="pathway">
    <text evidence="2 11">Amino-acid biosynthesis; L-histidine biosynthesis; L-histidine from 5-phospho-alpha-D-ribose 1-diphosphate: step 4/9.</text>
</comment>
<organism evidence="12 13">
    <name type="scientific">Ceratopteris richardii</name>
    <name type="common">Triangle waterfern</name>
    <dbReference type="NCBI Taxonomy" id="49495"/>
    <lineage>
        <taxon>Eukaryota</taxon>
        <taxon>Viridiplantae</taxon>
        <taxon>Streptophyta</taxon>
        <taxon>Embryophyta</taxon>
        <taxon>Tracheophyta</taxon>
        <taxon>Polypodiopsida</taxon>
        <taxon>Polypodiidae</taxon>
        <taxon>Polypodiales</taxon>
        <taxon>Pteridineae</taxon>
        <taxon>Pteridaceae</taxon>
        <taxon>Parkerioideae</taxon>
        <taxon>Ceratopteris</taxon>
    </lineage>
</organism>
<dbReference type="OrthoDB" id="446074at2759"/>
<sequence>MMAAASKFGVTDGLLSGSVHFVRRSQTDLIPPRTRVFCHASVDCRSSAKECPQFRPCIDIHKGKVKQIVGSTLADQHEKAEKLVTNFETEKSAAEYAQLYQRDGLFGGHVIMLGADEASQRSALEAVNAFPGGLQIGGGVTPNNAQMYIDNGASHVIVTSFIFTDGRLDYGKLEELVRVVGKDKLVIDLSCRRVSEGGDYAVVTHRWQRFTNFILSKSAMESLACYADEFLVHGVDVEGKRLGVDKELVALLGQWSPIPVTYAGGVSSLADLELIRDAGAGHVNVTVGSALDIFGGDLEYEKVVQWHKQQCVSLTSP</sequence>
<dbReference type="GO" id="GO:0000105">
    <property type="term" value="P:L-histidine biosynthetic process"/>
    <property type="evidence" value="ECO:0007669"/>
    <property type="project" value="UniProtKB-KW"/>
</dbReference>
<evidence type="ECO:0000256" key="2">
    <source>
        <dbReference type="ARBA" id="ARBA00005133"/>
    </source>
</evidence>
<keyword evidence="6 10" id="KW-0368">Histidine biosynthesis</keyword>
<dbReference type="GO" id="GO:0009507">
    <property type="term" value="C:chloroplast"/>
    <property type="evidence" value="ECO:0007669"/>
    <property type="project" value="UniProtKB-SubCell"/>
</dbReference>
<dbReference type="AlphaFoldDB" id="A0A8T2R5C3"/>
<keyword evidence="13" id="KW-1185">Reference proteome</keyword>
<dbReference type="EMBL" id="CM035434">
    <property type="protein sequence ID" value="KAH7291582.1"/>
    <property type="molecule type" value="Genomic_DNA"/>
</dbReference>
<dbReference type="FunFam" id="3.20.20.70:FF:000110">
    <property type="entry name" value="1-(5-phosphoribosyl)-5-[(5-phosphoribosylamino)methylideneamino] imidazole-4-carboxamide isomerase, chloroplastic"/>
    <property type="match status" value="1"/>
</dbReference>
<name>A0A8T2R5C3_CERRI</name>
<evidence type="ECO:0000256" key="10">
    <source>
        <dbReference type="RuleBase" id="RU003657"/>
    </source>
</evidence>
<dbReference type="InterPro" id="IPR011858">
    <property type="entry name" value="His6/HISN3"/>
</dbReference>
<protein>
    <recommendedName>
        <fullName evidence="9 11">1-(5-phosphoribosyl)-5-[(5-phosphoribosylamino)methylideneamino] imidazole-4-carboxamide isomerase HISN3, chloroplastic</fullName>
        <ecNumber evidence="4 11">5.3.1.16</ecNumber>
    </recommendedName>
    <alternativeName>
        <fullName evidence="11">5-proFAR isomerase</fullName>
    </alternativeName>
    <alternativeName>
        <fullName evidence="11">Phosphoribosylformimino-5-aminoimidazole carboxamide ribotide isomerase</fullName>
    </alternativeName>
</protein>
<evidence type="ECO:0000256" key="8">
    <source>
        <dbReference type="ARBA" id="ARBA00093256"/>
    </source>
</evidence>
<dbReference type="InterPro" id="IPR013785">
    <property type="entry name" value="Aldolase_TIM"/>
</dbReference>
<dbReference type="GO" id="GO:0000162">
    <property type="term" value="P:L-tryptophan biosynthetic process"/>
    <property type="evidence" value="ECO:0007669"/>
    <property type="project" value="TreeGrafter"/>
</dbReference>
<comment type="caution">
    <text evidence="12">The sequence shown here is derived from an EMBL/GenBank/DDBJ whole genome shotgun (WGS) entry which is preliminary data.</text>
</comment>
<dbReference type="PANTHER" id="PTHR43090:SF2">
    <property type="entry name" value="1-(5-PHOSPHORIBOSYL)-5-[(5-PHOSPHORIBOSYLAMINO)METHYLIDENEAMINO] IMIDAZOLE-4-CARBOXAMIDE ISOMERASE"/>
    <property type="match status" value="1"/>
</dbReference>
<evidence type="ECO:0000256" key="9">
    <source>
        <dbReference type="ARBA" id="ARBA00093606"/>
    </source>
</evidence>
<evidence type="ECO:0000256" key="6">
    <source>
        <dbReference type="ARBA" id="ARBA00023102"/>
    </source>
</evidence>
<evidence type="ECO:0000313" key="13">
    <source>
        <dbReference type="Proteomes" id="UP000825935"/>
    </source>
</evidence>
<dbReference type="Gene3D" id="3.20.20.70">
    <property type="entry name" value="Aldolase class I"/>
    <property type="match status" value="1"/>
</dbReference>
<dbReference type="OMA" id="IEWNKTH"/>
<comment type="subcellular location">
    <subcellularLocation>
        <location evidence="11">Plastid</location>
        <location evidence="11">Chloroplast</location>
    </subcellularLocation>
</comment>
<evidence type="ECO:0000256" key="5">
    <source>
        <dbReference type="ARBA" id="ARBA00022605"/>
    </source>
</evidence>
<keyword evidence="7 11" id="KW-0413">Isomerase</keyword>
<evidence type="ECO:0000256" key="3">
    <source>
        <dbReference type="ARBA" id="ARBA00009667"/>
    </source>
</evidence>
<keyword evidence="11" id="KW-0934">Plastid</keyword>
<evidence type="ECO:0000256" key="11">
    <source>
        <dbReference type="RuleBase" id="RU364022"/>
    </source>
</evidence>
<dbReference type="InterPro" id="IPR006062">
    <property type="entry name" value="His_biosynth"/>
</dbReference>
<accession>A0A8T2R5C3</accession>
<evidence type="ECO:0000313" key="12">
    <source>
        <dbReference type="EMBL" id="KAH7291582.1"/>
    </source>
</evidence>
<evidence type="ECO:0000256" key="4">
    <source>
        <dbReference type="ARBA" id="ARBA00012550"/>
    </source>
</evidence>
<dbReference type="Pfam" id="PF00977">
    <property type="entry name" value="His_biosynth"/>
    <property type="match status" value="1"/>
</dbReference>
<comment type="catalytic activity">
    <reaction evidence="8">
        <text>1-(5-phospho-beta-D-ribosyl)-5-[(5-phospho-beta-D-ribosylamino)methylideneamino]imidazole-4-carboxamide = 5-[(5-phospho-1-deoxy-D-ribulos-1-ylimino)methylamino]-1-(5-phospho-beta-D-ribosyl)imidazole-4-carboxamide</text>
        <dbReference type="Rhea" id="RHEA:15469"/>
        <dbReference type="ChEBI" id="CHEBI:58435"/>
        <dbReference type="ChEBI" id="CHEBI:58525"/>
        <dbReference type="EC" id="5.3.1.16"/>
    </reaction>
    <physiologicalReaction direction="left-to-right" evidence="8">
        <dbReference type="Rhea" id="RHEA:15470"/>
    </physiologicalReaction>
</comment>
<dbReference type="GO" id="GO:0003949">
    <property type="term" value="F:1-(5-phosphoribosyl)-5-[(5-phosphoribosylamino)methylideneamino]imidazole-4-carboxamide isomerase activity"/>
    <property type="evidence" value="ECO:0007669"/>
    <property type="project" value="UniProtKB-EC"/>
</dbReference>
<evidence type="ECO:0000256" key="7">
    <source>
        <dbReference type="ARBA" id="ARBA00023235"/>
    </source>
</evidence>
<keyword evidence="11" id="KW-0150">Chloroplast</keyword>
<dbReference type="InterPro" id="IPR011060">
    <property type="entry name" value="RibuloseP-bd_barrel"/>
</dbReference>
<dbReference type="InterPro" id="IPR044524">
    <property type="entry name" value="Isoase_HisA-like"/>
</dbReference>
<dbReference type="SUPFAM" id="SSF51366">
    <property type="entry name" value="Ribulose-phoshate binding barrel"/>
    <property type="match status" value="1"/>
</dbReference>
<evidence type="ECO:0000256" key="1">
    <source>
        <dbReference type="ARBA" id="ARBA00001959"/>
    </source>
</evidence>
<comment type="cofactor">
    <cofactor evidence="1">
        <name>Na(+)</name>
        <dbReference type="ChEBI" id="CHEBI:29101"/>
    </cofactor>
</comment>
<reference evidence="12" key="1">
    <citation type="submission" date="2021-08" db="EMBL/GenBank/DDBJ databases">
        <title>WGS assembly of Ceratopteris richardii.</title>
        <authorList>
            <person name="Marchant D.B."/>
            <person name="Chen G."/>
            <person name="Jenkins J."/>
            <person name="Shu S."/>
            <person name="Leebens-Mack J."/>
            <person name="Grimwood J."/>
            <person name="Schmutz J."/>
            <person name="Soltis P."/>
            <person name="Soltis D."/>
            <person name="Chen Z.-H."/>
        </authorList>
    </citation>
    <scope>NUCLEOTIDE SEQUENCE</scope>
    <source>
        <strain evidence="12">Whitten #5841</strain>
        <tissue evidence="12">Leaf</tissue>
    </source>
</reference>
<dbReference type="EC" id="5.3.1.16" evidence="4 11"/>
<dbReference type="PANTHER" id="PTHR43090">
    <property type="entry name" value="1-(5-PHOSPHORIBOSYL)-5-[(5-PHOSPHORIBOSYLAMINO)METHYLIDENEAMINO] IMIDAZOLE-4-CARBOXAMIDE ISOMERASE"/>
    <property type="match status" value="1"/>
</dbReference>
<dbReference type="Proteomes" id="UP000825935">
    <property type="component" value="Chromosome 29"/>
</dbReference>